<dbReference type="AlphaFoldDB" id="A0A0A9CCI2"/>
<dbReference type="EMBL" id="GBRH01225762">
    <property type="protein sequence ID" value="JAD72133.1"/>
    <property type="molecule type" value="Transcribed_RNA"/>
</dbReference>
<reference evidence="1" key="1">
    <citation type="submission" date="2014-09" db="EMBL/GenBank/DDBJ databases">
        <authorList>
            <person name="Magalhaes I.L.F."/>
            <person name="Oliveira U."/>
            <person name="Santos F.R."/>
            <person name="Vidigal T.H.D.A."/>
            <person name="Brescovit A.D."/>
            <person name="Santos A.J."/>
        </authorList>
    </citation>
    <scope>NUCLEOTIDE SEQUENCE</scope>
    <source>
        <tissue evidence="1">Shoot tissue taken approximately 20 cm above the soil surface</tissue>
    </source>
</reference>
<name>A0A0A9CCI2_ARUDO</name>
<accession>A0A0A9CCI2</accession>
<protein>
    <submittedName>
        <fullName evidence="1">Uncharacterized protein</fullName>
    </submittedName>
</protein>
<organism evidence="1">
    <name type="scientific">Arundo donax</name>
    <name type="common">Giant reed</name>
    <name type="synonym">Donax arundinaceus</name>
    <dbReference type="NCBI Taxonomy" id="35708"/>
    <lineage>
        <taxon>Eukaryota</taxon>
        <taxon>Viridiplantae</taxon>
        <taxon>Streptophyta</taxon>
        <taxon>Embryophyta</taxon>
        <taxon>Tracheophyta</taxon>
        <taxon>Spermatophyta</taxon>
        <taxon>Magnoliopsida</taxon>
        <taxon>Liliopsida</taxon>
        <taxon>Poales</taxon>
        <taxon>Poaceae</taxon>
        <taxon>PACMAD clade</taxon>
        <taxon>Arundinoideae</taxon>
        <taxon>Arundineae</taxon>
        <taxon>Arundo</taxon>
    </lineage>
</organism>
<sequence>MTNLLSCHLCEFTRPHNVFYCYPAFLISSICLECQM</sequence>
<proteinExistence type="predicted"/>
<evidence type="ECO:0000313" key="1">
    <source>
        <dbReference type="EMBL" id="JAD72133.1"/>
    </source>
</evidence>
<reference evidence="1" key="2">
    <citation type="journal article" date="2015" name="Data Brief">
        <title>Shoot transcriptome of the giant reed, Arundo donax.</title>
        <authorList>
            <person name="Barrero R.A."/>
            <person name="Guerrero F.D."/>
            <person name="Moolhuijzen P."/>
            <person name="Goolsby J.A."/>
            <person name="Tidwell J."/>
            <person name="Bellgard S.E."/>
            <person name="Bellgard M.I."/>
        </authorList>
    </citation>
    <scope>NUCLEOTIDE SEQUENCE</scope>
    <source>
        <tissue evidence="1">Shoot tissue taken approximately 20 cm above the soil surface</tissue>
    </source>
</reference>